<feature type="domain" description="Protein kinase" evidence="12">
    <location>
        <begin position="325"/>
        <end position="620"/>
    </location>
</feature>
<evidence type="ECO:0000256" key="7">
    <source>
        <dbReference type="ARBA" id="ARBA00023193"/>
    </source>
</evidence>
<keyword evidence="4" id="KW-0547">Nucleotide-binding</keyword>
<evidence type="ECO:0000256" key="2">
    <source>
        <dbReference type="ARBA" id="ARBA00022527"/>
    </source>
</evidence>
<dbReference type="InterPro" id="IPR050339">
    <property type="entry name" value="CC_SR_Kinase"/>
</dbReference>
<dbReference type="InterPro" id="IPR000719">
    <property type="entry name" value="Prot_kinase_dom"/>
</dbReference>
<feature type="transmembrane region" description="Helical" evidence="11">
    <location>
        <begin position="31"/>
        <end position="49"/>
    </location>
</feature>
<dbReference type="SMART" id="SM00220">
    <property type="entry name" value="S_TKc"/>
    <property type="match status" value="1"/>
</dbReference>
<dbReference type="GO" id="GO:0006796">
    <property type="term" value="P:phosphate-containing compound metabolic process"/>
    <property type="evidence" value="ECO:0007669"/>
    <property type="project" value="UniProtKB-ARBA"/>
</dbReference>
<evidence type="ECO:0000256" key="10">
    <source>
        <dbReference type="ARBA" id="ARBA00048977"/>
    </source>
</evidence>
<feature type="transmembrane region" description="Helical" evidence="11">
    <location>
        <begin position="7"/>
        <end position="25"/>
    </location>
</feature>
<gene>
    <name evidence="13" type="ORF">KN1_11830</name>
</gene>
<dbReference type="PANTHER" id="PTHR11042:SF160">
    <property type="entry name" value="EUKARYOTIC TRANSLATION INITIATION FACTOR 2-ALPHA KINASE 1"/>
    <property type="match status" value="1"/>
</dbReference>
<evidence type="ECO:0000259" key="12">
    <source>
        <dbReference type="PROSITE" id="PS50011"/>
    </source>
</evidence>
<dbReference type="KEGG" id="csty:KN1_11830"/>
<dbReference type="SUPFAM" id="SSF56112">
    <property type="entry name" value="Protein kinase-like (PK-like)"/>
    <property type="match status" value="1"/>
</dbReference>
<evidence type="ECO:0000256" key="9">
    <source>
        <dbReference type="ARBA" id="ARBA00048659"/>
    </source>
</evidence>
<evidence type="ECO:0000256" key="1">
    <source>
        <dbReference type="ARBA" id="ARBA00012513"/>
    </source>
</evidence>
<evidence type="ECO:0000256" key="4">
    <source>
        <dbReference type="ARBA" id="ARBA00022741"/>
    </source>
</evidence>
<keyword evidence="11" id="KW-0812">Transmembrane</keyword>
<dbReference type="PROSITE" id="PS00107">
    <property type="entry name" value="PROTEIN_KINASE_ATP"/>
    <property type="match status" value="1"/>
</dbReference>
<keyword evidence="11" id="KW-1133">Transmembrane helix</keyword>
<dbReference type="InterPro" id="IPR008271">
    <property type="entry name" value="Ser/Thr_kinase_AS"/>
</dbReference>
<evidence type="ECO:0000313" key="14">
    <source>
        <dbReference type="Proteomes" id="UP000825123"/>
    </source>
</evidence>
<feature type="transmembrane region" description="Helical" evidence="11">
    <location>
        <begin position="108"/>
        <end position="129"/>
    </location>
</feature>
<comment type="catalytic activity">
    <reaction evidence="9">
        <text>L-threonyl-[protein] + ATP = O-phospho-L-threonyl-[protein] + ADP + H(+)</text>
        <dbReference type="Rhea" id="RHEA:46608"/>
        <dbReference type="Rhea" id="RHEA-COMP:11060"/>
        <dbReference type="Rhea" id="RHEA-COMP:11605"/>
        <dbReference type="ChEBI" id="CHEBI:15378"/>
        <dbReference type="ChEBI" id="CHEBI:30013"/>
        <dbReference type="ChEBI" id="CHEBI:30616"/>
        <dbReference type="ChEBI" id="CHEBI:61977"/>
        <dbReference type="ChEBI" id="CHEBI:456216"/>
        <dbReference type="EC" id="2.7.11.1"/>
    </reaction>
    <physiologicalReaction direction="left-to-right" evidence="9">
        <dbReference type="Rhea" id="RHEA:46609"/>
    </physiologicalReaction>
</comment>
<evidence type="ECO:0000313" key="13">
    <source>
        <dbReference type="EMBL" id="BCU69886.1"/>
    </source>
</evidence>
<evidence type="ECO:0000256" key="8">
    <source>
        <dbReference type="ARBA" id="ARBA00037982"/>
    </source>
</evidence>
<keyword evidence="2" id="KW-0723">Serine/threonine-protein kinase</keyword>
<sequence length="621" mass="69563">MDSVGKGIYILNLSFTGLIYILSMRLSASQLVLSSLYLFSTVVFTVLYLKQSRASSFVPLITFLYYPFYEYFYSGHASTSIIIREIVLSLLGLIPSVLIIYRGRGKEVANVIGILLVSLYLPFSIFLWLSAPASFRQTVGSLLLNPLFIPASFSTLRSLGYGIPRSQKSTPQHYAAQPQYTPQLSYPQVQQYPSYTQMPYQPSNTGSLSVTFIFRGLPAGCYPVIHVNGKRYQPKKYFQGDYVFYFHEGCTWNAGAVTCGATTYLPDRQRGKADLGSSVIITYRPAPQGHGPSQTIPQSPSRPLTNKGLGNWDPNVWVGRTLSVYNVKKVIGEGGNGYVLKANYSGKQLAIKVLKLYGGNPEAFFKELATEASNLVNLSNHKNIVKVYAVKVDTFVINEVLRGRADLYLKDPPMIVMEFMSGGTLKDLLDDDMFYYSSKWQKSVLKAVCEVAQALDYVHSQGFVHMDVKPQNIFLNEKPKDPSGLDNVEFKLGDLGSAVRVNGDVKQVTVEYSPPEVYVEKAKPYFDIYALGMTMYTLLTRKIDRPDLNEMESAFNCYVKNDIVCVKDEVIMAKAKLSRWDVSVDPQVDNLLKLMLSDDPRRRPTAKEVIDAIKRVDPTLC</sequence>
<keyword evidence="3" id="KW-0808">Transferase</keyword>
<dbReference type="Pfam" id="PF00069">
    <property type="entry name" value="Pkinase"/>
    <property type="match status" value="1"/>
</dbReference>
<evidence type="ECO:0000256" key="5">
    <source>
        <dbReference type="ARBA" id="ARBA00022777"/>
    </source>
</evidence>
<dbReference type="PANTHER" id="PTHR11042">
    <property type="entry name" value="EUKARYOTIC TRANSLATION INITIATION FACTOR 2-ALPHA KINASE EIF2-ALPHA KINASE -RELATED"/>
    <property type="match status" value="1"/>
</dbReference>
<keyword evidence="11" id="KW-0472">Membrane</keyword>
<feature type="transmembrane region" description="Helical" evidence="11">
    <location>
        <begin position="56"/>
        <end position="75"/>
    </location>
</feature>
<reference evidence="13 14" key="1">
    <citation type="submission" date="2021-04" db="EMBL/GenBank/DDBJ databases">
        <title>Complete genome sequence of Stygiolobus sp. KN-1.</title>
        <authorList>
            <person name="Nakamura K."/>
            <person name="Sakai H."/>
            <person name="Kurosawa N."/>
        </authorList>
    </citation>
    <scope>NUCLEOTIDE SEQUENCE [LARGE SCALE GENOMIC DNA]</scope>
    <source>
        <strain evidence="13 14">KN-1</strain>
    </source>
</reference>
<protein>
    <recommendedName>
        <fullName evidence="1">non-specific serine/threonine protein kinase</fullName>
        <ecNumber evidence="1">2.7.11.1</ecNumber>
    </recommendedName>
</protein>
<dbReference type="GO" id="GO:0005524">
    <property type="term" value="F:ATP binding"/>
    <property type="evidence" value="ECO:0007669"/>
    <property type="project" value="UniProtKB-KW"/>
</dbReference>
<evidence type="ECO:0000256" key="3">
    <source>
        <dbReference type="ARBA" id="ARBA00022679"/>
    </source>
</evidence>
<dbReference type="PROSITE" id="PS50011">
    <property type="entry name" value="PROTEIN_KINASE_DOM"/>
    <property type="match status" value="1"/>
</dbReference>
<organism evidence="13 14">
    <name type="scientific">Stygiolobus caldivivus</name>
    <dbReference type="NCBI Taxonomy" id="2824673"/>
    <lineage>
        <taxon>Archaea</taxon>
        <taxon>Thermoproteota</taxon>
        <taxon>Thermoprotei</taxon>
        <taxon>Sulfolobales</taxon>
        <taxon>Sulfolobaceae</taxon>
        <taxon>Stygiolobus</taxon>
    </lineage>
</organism>
<comment type="similarity">
    <text evidence="8">Belongs to the protein kinase superfamily. Ser/Thr protein kinase family. GCN2 subfamily.</text>
</comment>
<dbReference type="Proteomes" id="UP000825123">
    <property type="component" value="Chromosome"/>
</dbReference>
<keyword evidence="5" id="KW-0418">Kinase</keyword>
<dbReference type="EMBL" id="AP024597">
    <property type="protein sequence ID" value="BCU69886.1"/>
    <property type="molecule type" value="Genomic_DNA"/>
</dbReference>
<keyword evidence="14" id="KW-1185">Reference proteome</keyword>
<dbReference type="GO" id="GO:0017148">
    <property type="term" value="P:negative regulation of translation"/>
    <property type="evidence" value="ECO:0007669"/>
    <property type="project" value="UniProtKB-KW"/>
</dbReference>
<dbReference type="PROSITE" id="PS00108">
    <property type="entry name" value="PROTEIN_KINASE_ST"/>
    <property type="match status" value="1"/>
</dbReference>
<keyword evidence="7" id="KW-0652">Protein synthesis inhibitor</keyword>
<proteinExistence type="inferred from homology"/>
<dbReference type="GO" id="GO:0005737">
    <property type="term" value="C:cytoplasm"/>
    <property type="evidence" value="ECO:0007669"/>
    <property type="project" value="TreeGrafter"/>
</dbReference>
<keyword evidence="6" id="KW-0067">ATP-binding</keyword>
<feature type="transmembrane region" description="Helical" evidence="11">
    <location>
        <begin position="81"/>
        <end position="101"/>
    </location>
</feature>
<dbReference type="GO" id="GO:0004674">
    <property type="term" value="F:protein serine/threonine kinase activity"/>
    <property type="evidence" value="ECO:0007669"/>
    <property type="project" value="UniProtKB-KW"/>
</dbReference>
<dbReference type="InterPro" id="IPR017441">
    <property type="entry name" value="Protein_kinase_ATP_BS"/>
</dbReference>
<dbReference type="AlphaFoldDB" id="A0A8D5ZIS2"/>
<dbReference type="CDD" id="cd14014">
    <property type="entry name" value="STKc_PknB_like"/>
    <property type="match status" value="1"/>
</dbReference>
<comment type="catalytic activity">
    <reaction evidence="10">
        <text>L-seryl-[protein] + ATP = O-phospho-L-seryl-[protein] + ADP + H(+)</text>
        <dbReference type="Rhea" id="RHEA:17989"/>
        <dbReference type="Rhea" id="RHEA-COMP:9863"/>
        <dbReference type="Rhea" id="RHEA-COMP:11604"/>
        <dbReference type="ChEBI" id="CHEBI:15378"/>
        <dbReference type="ChEBI" id="CHEBI:29999"/>
        <dbReference type="ChEBI" id="CHEBI:30616"/>
        <dbReference type="ChEBI" id="CHEBI:83421"/>
        <dbReference type="ChEBI" id="CHEBI:456216"/>
        <dbReference type="EC" id="2.7.11.1"/>
    </reaction>
    <physiologicalReaction direction="left-to-right" evidence="10">
        <dbReference type="Rhea" id="RHEA:17990"/>
    </physiologicalReaction>
</comment>
<dbReference type="Gene3D" id="1.10.510.10">
    <property type="entry name" value="Transferase(Phosphotransferase) domain 1"/>
    <property type="match status" value="1"/>
</dbReference>
<accession>A0A8D5ZIS2</accession>
<name>A0A8D5ZIS2_9CREN</name>
<evidence type="ECO:0000256" key="6">
    <source>
        <dbReference type="ARBA" id="ARBA00022840"/>
    </source>
</evidence>
<dbReference type="GO" id="GO:0006950">
    <property type="term" value="P:response to stress"/>
    <property type="evidence" value="ECO:0007669"/>
    <property type="project" value="UniProtKB-ARBA"/>
</dbReference>
<dbReference type="InterPro" id="IPR011009">
    <property type="entry name" value="Kinase-like_dom_sf"/>
</dbReference>
<dbReference type="EC" id="2.7.11.1" evidence="1"/>
<evidence type="ECO:0000256" key="11">
    <source>
        <dbReference type="SAM" id="Phobius"/>
    </source>
</evidence>